<dbReference type="PROSITE" id="PS50001">
    <property type="entry name" value="SH2"/>
    <property type="match status" value="1"/>
</dbReference>
<feature type="region of interest" description="Disordered" evidence="3">
    <location>
        <begin position="1"/>
        <end position="57"/>
    </location>
</feature>
<gene>
    <name evidence="5" type="ORF">FBUS_01537</name>
</gene>
<dbReference type="EMBL" id="LUCM01008055">
    <property type="protein sequence ID" value="KAA0189033.1"/>
    <property type="molecule type" value="Genomic_DNA"/>
</dbReference>
<reference evidence="5" key="1">
    <citation type="submission" date="2019-05" db="EMBL/GenBank/DDBJ databases">
        <title>Annotation for the trematode Fasciolopsis buski.</title>
        <authorList>
            <person name="Choi Y.-J."/>
        </authorList>
    </citation>
    <scope>NUCLEOTIDE SEQUENCE</scope>
    <source>
        <strain evidence="5">HT</strain>
        <tissue evidence="5">Whole worm</tissue>
    </source>
</reference>
<proteinExistence type="predicted"/>
<evidence type="ECO:0000313" key="5">
    <source>
        <dbReference type="EMBL" id="KAA0189033.1"/>
    </source>
</evidence>
<dbReference type="PANTHER" id="PTHR45734">
    <property type="entry name" value="TENSIN"/>
    <property type="match status" value="1"/>
</dbReference>
<dbReference type="InterPro" id="IPR013625">
    <property type="entry name" value="PTB"/>
</dbReference>
<evidence type="ECO:0000313" key="6">
    <source>
        <dbReference type="Proteomes" id="UP000728185"/>
    </source>
</evidence>
<dbReference type="InterPro" id="IPR036860">
    <property type="entry name" value="SH2_dom_sf"/>
</dbReference>
<dbReference type="InterPro" id="IPR000980">
    <property type="entry name" value="SH2"/>
</dbReference>
<dbReference type="InterPro" id="IPR051484">
    <property type="entry name" value="Tensin_PTEN_phosphatase"/>
</dbReference>
<dbReference type="SUPFAM" id="SSF55550">
    <property type="entry name" value="SH2 domain"/>
    <property type="match status" value="1"/>
</dbReference>
<dbReference type="PANTHER" id="PTHR45734:SF7">
    <property type="entry name" value="EGFR ADAPTER PROTEIN-RELATED"/>
    <property type="match status" value="1"/>
</dbReference>
<keyword evidence="6" id="KW-1185">Reference proteome</keyword>
<dbReference type="Proteomes" id="UP000728185">
    <property type="component" value="Unassembled WGS sequence"/>
</dbReference>
<dbReference type="Pfam" id="PF00017">
    <property type="entry name" value="SH2"/>
    <property type="match status" value="1"/>
</dbReference>
<dbReference type="GO" id="GO:0005925">
    <property type="term" value="C:focal adhesion"/>
    <property type="evidence" value="ECO:0007669"/>
    <property type="project" value="TreeGrafter"/>
</dbReference>
<protein>
    <recommendedName>
        <fullName evidence="4">SH2 domain-containing protein</fullName>
    </recommendedName>
</protein>
<feature type="compositionally biased region" description="Polar residues" evidence="3">
    <location>
        <begin position="29"/>
        <end position="57"/>
    </location>
</feature>
<name>A0A8E0RRN8_9TREM</name>
<evidence type="ECO:0000256" key="3">
    <source>
        <dbReference type="SAM" id="MobiDB-lite"/>
    </source>
</evidence>
<dbReference type="InterPro" id="IPR011993">
    <property type="entry name" value="PH-like_dom_sf"/>
</dbReference>
<evidence type="ECO:0000256" key="2">
    <source>
        <dbReference type="PROSITE-ProRule" id="PRU00191"/>
    </source>
</evidence>
<evidence type="ECO:0000259" key="4">
    <source>
        <dbReference type="PROSITE" id="PS50001"/>
    </source>
</evidence>
<dbReference type="Gene3D" id="3.30.505.10">
    <property type="entry name" value="SH2 domain"/>
    <property type="match status" value="1"/>
</dbReference>
<sequence>ASDQGSVSSRIRARSNPDPSKLLTGIDASPSSPRSLTGVDSGQRSTPQQSCYLPSPDNTNSLLQLVKKTADQWYMPDIHPTEVRKLLEHQPAGRFIIRRSNREHNHYHLAFNTGNGEVRRITLELTPSGYIIKGFNQGRSYPTIAHLVAAHCSQTTNLPCLLRLPGYNTNPNTLAVSSTTPVSSILSRKLNPSLRNRYSGSKIGINDPLNEHQAFSPFPRTWARRIIGSNEPTGLWIDQIPVPPVPPHRTANANERARRQTQRPVCSLLPQGAACQLFYLGGFEVLVPAGPQAVQLCTDHIFGPGRNGIQLTRVNFRVNESGITVTDLNRKTFAQRQYPIACIQYVGLDPQDRRWKSLELYNEGIVESRIFGFVATNQTYPSGNAQCHLFCEYDRNEPASVICDFTNRYLNLLTL</sequence>
<dbReference type="OrthoDB" id="6273691at2759"/>
<dbReference type="SUPFAM" id="SSF50729">
    <property type="entry name" value="PH domain-like"/>
    <property type="match status" value="1"/>
</dbReference>
<dbReference type="Gene3D" id="2.30.29.30">
    <property type="entry name" value="Pleckstrin-homology domain (PH domain)/Phosphotyrosine-binding domain (PTB)"/>
    <property type="match status" value="1"/>
</dbReference>
<keyword evidence="1 2" id="KW-0727">SH2 domain</keyword>
<feature type="non-terminal residue" evidence="5">
    <location>
        <position position="1"/>
    </location>
</feature>
<comment type="caution">
    <text evidence="5">The sequence shown here is derived from an EMBL/GenBank/DDBJ whole genome shotgun (WGS) entry which is preliminary data.</text>
</comment>
<organism evidence="5 6">
    <name type="scientific">Fasciolopsis buskii</name>
    <dbReference type="NCBI Taxonomy" id="27845"/>
    <lineage>
        <taxon>Eukaryota</taxon>
        <taxon>Metazoa</taxon>
        <taxon>Spiralia</taxon>
        <taxon>Lophotrochozoa</taxon>
        <taxon>Platyhelminthes</taxon>
        <taxon>Trematoda</taxon>
        <taxon>Digenea</taxon>
        <taxon>Plagiorchiida</taxon>
        <taxon>Echinostomata</taxon>
        <taxon>Echinostomatoidea</taxon>
        <taxon>Fasciolidae</taxon>
        <taxon>Fasciolopsis</taxon>
    </lineage>
</organism>
<dbReference type="AlphaFoldDB" id="A0A8E0RRN8"/>
<evidence type="ECO:0000256" key="1">
    <source>
        <dbReference type="ARBA" id="ARBA00022999"/>
    </source>
</evidence>
<dbReference type="CDD" id="cd00173">
    <property type="entry name" value="SH2"/>
    <property type="match status" value="1"/>
</dbReference>
<dbReference type="InterPro" id="IPR033929">
    <property type="entry name" value="Tensin_PTB"/>
</dbReference>
<dbReference type="SMART" id="SM00252">
    <property type="entry name" value="SH2"/>
    <property type="match status" value="1"/>
</dbReference>
<dbReference type="CDD" id="cd01213">
    <property type="entry name" value="PTB_tensin"/>
    <property type="match status" value="1"/>
</dbReference>
<accession>A0A8E0RRN8</accession>
<dbReference type="Pfam" id="PF08416">
    <property type="entry name" value="PTB"/>
    <property type="match status" value="1"/>
</dbReference>
<feature type="domain" description="SH2" evidence="4">
    <location>
        <begin position="73"/>
        <end position="166"/>
    </location>
</feature>